<evidence type="ECO:0000313" key="4">
    <source>
        <dbReference type="EMBL" id="KAJ1697505.1"/>
    </source>
</evidence>
<dbReference type="Pfam" id="PF00651">
    <property type="entry name" value="BTB"/>
    <property type="match status" value="1"/>
</dbReference>
<evidence type="ECO:0000256" key="2">
    <source>
        <dbReference type="ARBA" id="ARBA00010846"/>
    </source>
</evidence>
<dbReference type="Gene3D" id="1.25.40.420">
    <property type="match status" value="1"/>
</dbReference>
<dbReference type="PANTHER" id="PTHR26379:SF187">
    <property type="entry name" value="OS07G0655300 PROTEIN"/>
    <property type="match status" value="1"/>
</dbReference>
<dbReference type="InterPro" id="IPR056423">
    <property type="entry name" value="BACK_BPM_SPOP"/>
</dbReference>
<dbReference type="OrthoDB" id="1878800at2759"/>
<evidence type="ECO:0000259" key="3">
    <source>
        <dbReference type="PROSITE" id="PS50097"/>
    </source>
</evidence>
<dbReference type="Gene3D" id="3.30.710.10">
    <property type="entry name" value="Potassium Channel Kv1.1, Chain A"/>
    <property type="match status" value="1"/>
</dbReference>
<dbReference type="EMBL" id="JAMQYH010000002">
    <property type="protein sequence ID" value="KAJ1697505.1"/>
    <property type="molecule type" value="Genomic_DNA"/>
</dbReference>
<dbReference type="SUPFAM" id="SSF49599">
    <property type="entry name" value="TRAF domain-like"/>
    <property type="match status" value="1"/>
</dbReference>
<accession>A0A9Q0CPK3</accession>
<evidence type="ECO:0000313" key="5">
    <source>
        <dbReference type="Proteomes" id="UP001151287"/>
    </source>
</evidence>
<protein>
    <recommendedName>
        <fullName evidence="3">BTB domain-containing protein</fullName>
    </recommendedName>
</protein>
<dbReference type="Proteomes" id="UP001151287">
    <property type="component" value="Unassembled WGS sequence"/>
</dbReference>
<comment type="similarity">
    <text evidence="2">Belongs to the Tdpoz family.</text>
</comment>
<dbReference type="CDD" id="cd18280">
    <property type="entry name" value="BTB_POZ_BPM_plant"/>
    <property type="match status" value="1"/>
</dbReference>
<dbReference type="GO" id="GO:0016567">
    <property type="term" value="P:protein ubiquitination"/>
    <property type="evidence" value="ECO:0007669"/>
    <property type="project" value="InterPro"/>
</dbReference>
<organism evidence="4 5">
    <name type="scientific">Rhynchospora breviuscula</name>
    <dbReference type="NCBI Taxonomy" id="2022672"/>
    <lineage>
        <taxon>Eukaryota</taxon>
        <taxon>Viridiplantae</taxon>
        <taxon>Streptophyta</taxon>
        <taxon>Embryophyta</taxon>
        <taxon>Tracheophyta</taxon>
        <taxon>Spermatophyta</taxon>
        <taxon>Magnoliopsida</taxon>
        <taxon>Liliopsida</taxon>
        <taxon>Poales</taxon>
        <taxon>Cyperaceae</taxon>
        <taxon>Cyperoideae</taxon>
        <taxon>Rhynchosporeae</taxon>
        <taxon>Rhynchospora</taxon>
    </lineage>
</organism>
<dbReference type="InterPro" id="IPR000210">
    <property type="entry name" value="BTB/POZ_dom"/>
</dbReference>
<name>A0A9Q0CPK3_9POAL</name>
<comment type="pathway">
    <text evidence="1">Protein modification; protein ubiquitination.</text>
</comment>
<evidence type="ECO:0000256" key="1">
    <source>
        <dbReference type="ARBA" id="ARBA00004906"/>
    </source>
</evidence>
<dbReference type="InterPro" id="IPR011333">
    <property type="entry name" value="SKP1/BTB/POZ_sf"/>
</dbReference>
<dbReference type="SMART" id="SM00225">
    <property type="entry name" value="BTB"/>
    <property type="match status" value="1"/>
</dbReference>
<gene>
    <name evidence="4" type="ORF">LUZ63_006017</name>
</gene>
<sequence>MASNLDHAKSKVPTFLGNRSKFFSCKELEQSACLVNDSLTIRCNLTVIKTTYLQQTKPFHCIVMLPAELQMHLGNLLDSGEGLDVTFEVDGEMFHAHRLVLAARSPIFKAELLGLMKEARIRSIVIEDMKAPVFKAMLHFIYRDSFSECELQGDGDSKQDSVFLAEHLLVAADRYGLDRLRLLCEEKLCNSLDIENVSTILVLAELLNCSQLKDACLEFLGQPEVLHAVVVSDGFQDLIKSCPLILKELPIHKRRKVCRF</sequence>
<dbReference type="Pfam" id="PF24570">
    <property type="entry name" value="BACK_BPM_SPOP"/>
    <property type="match status" value="1"/>
</dbReference>
<dbReference type="PANTHER" id="PTHR26379">
    <property type="entry name" value="BTB/POZ AND MATH DOMAIN-CONTAINING PROTEIN 1"/>
    <property type="match status" value="1"/>
</dbReference>
<reference evidence="4" key="1">
    <citation type="journal article" date="2022" name="Cell">
        <title>Repeat-based holocentromeres influence genome architecture and karyotype evolution.</title>
        <authorList>
            <person name="Hofstatter P.G."/>
            <person name="Thangavel G."/>
            <person name="Lux T."/>
            <person name="Neumann P."/>
            <person name="Vondrak T."/>
            <person name="Novak P."/>
            <person name="Zhang M."/>
            <person name="Costa L."/>
            <person name="Castellani M."/>
            <person name="Scott A."/>
            <person name="Toegelov H."/>
            <person name="Fuchs J."/>
            <person name="Mata-Sucre Y."/>
            <person name="Dias Y."/>
            <person name="Vanzela A.L.L."/>
            <person name="Huettel B."/>
            <person name="Almeida C.C.S."/>
            <person name="Simkova H."/>
            <person name="Souza G."/>
            <person name="Pedrosa-Harand A."/>
            <person name="Macas J."/>
            <person name="Mayer K.F.X."/>
            <person name="Houben A."/>
            <person name="Marques A."/>
        </authorList>
    </citation>
    <scope>NUCLEOTIDE SEQUENCE</scope>
    <source>
        <strain evidence="4">RhyBre1mFocal</strain>
    </source>
</reference>
<dbReference type="PROSITE" id="PS50097">
    <property type="entry name" value="BTB"/>
    <property type="match status" value="1"/>
</dbReference>
<comment type="caution">
    <text evidence="4">The sequence shown here is derived from an EMBL/GenBank/DDBJ whole genome shotgun (WGS) entry which is preliminary data.</text>
</comment>
<feature type="domain" description="BTB" evidence="3">
    <location>
        <begin position="83"/>
        <end position="150"/>
    </location>
</feature>
<keyword evidence="5" id="KW-1185">Reference proteome</keyword>
<proteinExistence type="inferred from homology"/>
<dbReference type="InterPro" id="IPR045005">
    <property type="entry name" value="BPM1-6"/>
</dbReference>
<dbReference type="SUPFAM" id="SSF54695">
    <property type="entry name" value="POZ domain"/>
    <property type="match status" value="1"/>
</dbReference>
<dbReference type="AlphaFoldDB" id="A0A9Q0CPK3"/>